<dbReference type="Pfam" id="PF02311">
    <property type="entry name" value="AraC_binding"/>
    <property type="match status" value="1"/>
</dbReference>
<dbReference type="OrthoDB" id="9814125at2"/>
<keyword evidence="3" id="KW-0804">Transcription</keyword>
<evidence type="ECO:0000256" key="3">
    <source>
        <dbReference type="ARBA" id="ARBA00023163"/>
    </source>
</evidence>
<reference evidence="5 6" key="1">
    <citation type="submission" date="2016-11" db="EMBL/GenBank/DDBJ databases">
        <authorList>
            <person name="Jaros S."/>
            <person name="Januszkiewicz K."/>
            <person name="Wedrychowicz H."/>
        </authorList>
    </citation>
    <scope>NUCLEOTIDE SEQUENCE [LARGE SCALE GENOMIC DNA]</scope>
    <source>
        <strain evidence="5 6">DSM 22153</strain>
    </source>
</reference>
<dbReference type="PANTHER" id="PTHR46796">
    <property type="entry name" value="HTH-TYPE TRANSCRIPTIONAL ACTIVATOR RHAS-RELATED"/>
    <property type="match status" value="1"/>
</dbReference>
<dbReference type="InterPro" id="IPR050204">
    <property type="entry name" value="AraC_XylS_family_regulators"/>
</dbReference>
<dbReference type="InterPro" id="IPR018060">
    <property type="entry name" value="HTH_AraC"/>
</dbReference>
<dbReference type="InterPro" id="IPR037923">
    <property type="entry name" value="HTH-like"/>
</dbReference>
<dbReference type="GO" id="GO:0043565">
    <property type="term" value="F:sequence-specific DNA binding"/>
    <property type="evidence" value="ECO:0007669"/>
    <property type="project" value="InterPro"/>
</dbReference>
<keyword evidence="1" id="KW-0805">Transcription regulation</keyword>
<name>A0A1M7CSR3_9HYPH</name>
<dbReference type="SMART" id="SM00342">
    <property type="entry name" value="HTH_ARAC"/>
    <property type="match status" value="1"/>
</dbReference>
<dbReference type="PROSITE" id="PS01124">
    <property type="entry name" value="HTH_ARAC_FAMILY_2"/>
    <property type="match status" value="1"/>
</dbReference>
<gene>
    <name evidence="5" type="ORF">SAMN05444272_1264</name>
</gene>
<organism evidence="5 6">
    <name type="scientific">Roseibium suaedae</name>
    <dbReference type="NCBI Taxonomy" id="735517"/>
    <lineage>
        <taxon>Bacteria</taxon>
        <taxon>Pseudomonadati</taxon>
        <taxon>Pseudomonadota</taxon>
        <taxon>Alphaproteobacteria</taxon>
        <taxon>Hyphomicrobiales</taxon>
        <taxon>Stappiaceae</taxon>
        <taxon>Roseibium</taxon>
    </lineage>
</organism>
<evidence type="ECO:0000256" key="1">
    <source>
        <dbReference type="ARBA" id="ARBA00023015"/>
    </source>
</evidence>
<protein>
    <submittedName>
        <fullName evidence="5">Transcriptional regulator, AraC family</fullName>
    </submittedName>
</protein>
<evidence type="ECO:0000313" key="6">
    <source>
        <dbReference type="Proteomes" id="UP000186002"/>
    </source>
</evidence>
<dbReference type="Pfam" id="PF12833">
    <property type="entry name" value="HTH_18"/>
    <property type="match status" value="1"/>
</dbReference>
<dbReference type="InterPro" id="IPR003313">
    <property type="entry name" value="AraC-bd"/>
</dbReference>
<keyword evidence="2" id="KW-0238">DNA-binding</keyword>
<proteinExistence type="predicted"/>
<dbReference type="PANTHER" id="PTHR46796:SF2">
    <property type="entry name" value="TRANSCRIPTIONAL REGULATORY PROTEIN"/>
    <property type="match status" value="1"/>
</dbReference>
<evidence type="ECO:0000313" key="5">
    <source>
        <dbReference type="EMBL" id="SHL70294.1"/>
    </source>
</evidence>
<dbReference type="GO" id="GO:0003700">
    <property type="term" value="F:DNA-binding transcription factor activity"/>
    <property type="evidence" value="ECO:0007669"/>
    <property type="project" value="InterPro"/>
</dbReference>
<keyword evidence="6" id="KW-1185">Reference proteome</keyword>
<evidence type="ECO:0000256" key="2">
    <source>
        <dbReference type="ARBA" id="ARBA00023125"/>
    </source>
</evidence>
<dbReference type="STRING" id="735517.SAMN05444272_1264"/>
<evidence type="ECO:0000259" key="4">
    <source>
        <dbReference type="PROSITE" id="PS01124"/>
    </source>
</evidence>
<accession>A0A1M7CSR3</accession>
<dbReference type="AlphaFoldDB" id="A0A1M7CSR3"/>
<feature type="domain" description="HTH araC/xylS-type" evidence="4">
    <location>
        <begin position="187"/>
        <end position="284"/>
    </location>
</feature>
<dbReference type="Proteomes" id="UP000186002">
    <property type="component" value="Unassembled WGS sequence"/>
</dbReference>
<dbReference type="SUPFAM" id="SSF51215">
    <property type="entry name" value="Regulatory protein AraC"/>
    <property type="match status" value="1"/>
</dbReference>
<dbReference type="InterPro" id="IPR009057">
    <property type="entry name" value="Homeodomain-like_sf"/>
</dbReference>
<dbReference type="EMBL" id="FRBW01000001">
    <property type="protein sequence ID" value="SHL70294.1"/>
    <property type="molecule type" value="Genomic_DNA"/>
</dbReference>
<sequence>MERTLAAEDQVDLERLCKRPGDRILMAAEEGGIERIDARFSGKGYAPHRHDTYALGLTVRGVQTFHYRGAARASLPGQIIVLHPDELHDGGAGTDEGLSYRMLYLPPEDVAEATLSAGQASELPFVSTPVISDPEFQLALREGLSDLDEPIGSLRRDSLIAALTQCLQRHGGRARLRKSVLHWPGLQRCAEHLRENAVGSVQSEELETVAELDRFTLARQFKRAFGTSPHRYQVMRRLERARAGIRSGVPLASAAVDAGFADQAHMSRHFKRTYGMTPGHWQRLLHSTDWHTKSDRGCS</sequence>
<dbReference type="SUPFAM" id="SSF46689">
    <property type="entry name" value="Homeodomain-like"/>
    <property type="match status" value="2"/>
</dbReference>
<dbReference type="Gene3D" id="1.10.10.60">
    <property type="entry name" value="Homeodomain-like"/>
    <property type="match status" value="1"/>
</dbReference>